<comment type="caution">
    <text evidence="3">The sequence shown here is derived from an EMBL/GenBank/DDBJ whole genome shotgun (WGS) entry which is preliminary data.</text>
</comment>
<dbReference type="Proteomes" id="UP001295684">
    <property type="component" value="Unassembled WGS sequence"/>
</dbReference>
<evidence type="ECO:0000313" key="4">
    <source>
        <dbReference type="Proteomes" id="UP001295684"/>
    </source>
</evidence>
<organism evidence="3 4">
    <name type="scientific">Euplotes crassus</name>
    <dbReference type="NCBI Taxonomy" id="5936"/>
    <lineage>
        <taxon>Eukaryota</taxon>
        <taxon>Sar</taxon>
        <taxon>Alveolata</taxon>
        <taxon>Ciliophora</taxon>
        <taxon>Intramacronucleata</taxon>
        <taxon>Spirotrichea</taxon>
        <taxon>Hypotrichia</taxon>
        <taxon>Euplotida</taxon>
        <taxon>Euplotidae</taxon>
        <taxon>Moneuplotes</taxon>
    </lineage>
</organism>
<evidence type="ECO:0000256" key="1">
    <source>
        <dbReference type="PROSITE-ProRule" id="PRU00221"/>
    </source>
</evidence>
<dbReference type="InterPro" id="IPR015943">
    <property type="entry name" value="WD40/YVTN_repeat-like_dom_sf"/>
</dbReference>
<dbReference type="InterPro" id="IPR036322">
    <property type="entry name" value="WD40_repeat_dom_sf"/>
</dbReference>
<evidence type="ECO:0000256" key="2">
    <source>
        <dbReference type="SAM" id="MobiDB-lite"/>
    </source>
</evidence>
<dbReference type="InterPro" id="IPR051859">
    <property type="entry name" value="DCAF"/>
</dbReference>
<dbReference type="PANTHER" id="PTHR19847">
    <property type="entry name" value="DDB1- AND CUL4-ASSOCIATED FACTOR 11"/>
    <property type="match status" value="1"/>
</dbReference>
<reference evidence="3" key="1">
    <citation type="submission" date="2023-07" db="EMBL/GenBank/DDBJ databases">
        <authorList>
            <consortium name="AG Swart"/>
            <person name="Singh M."/>
            <person name="Singh A."/>
            <person name="Seah K."/>
            <person name="Emmerich C."/>
        </authorList>
    </citation>
    <scope>NUCLEOTIDE SEQUENCE</scope>
    <source>
        <strain evidence="3">DP1</strain>
    </source>
</reference>
<gene>
    <name evidence="3" type="ORF">ECRASSUSDP1_LOCUS6135</name>
</gene>
<feature type="region of interest" description="Disordered" evidence="2">
    <location>
        <begin position="470"/>
        <end position="491"/>
    </location>
</feature>
<name>A0AAD1UA01_EUPCR</name>
<evidence type="ECO:0000313" key="3">
    <source>
        <dbReference type="EMBL" id="CAI2364788.1"/>
    </source>
</evidence>
<dbReference type="SMART" id="SM00320">
    <property type="entry name" value="WD40"/>
    <property type="match status" value="6"/>
</dbReference>
<feature type="compositionally biased region" description="Acidic residues" evidence="2">
    <location>
        <begin position="475"/>
        <end position="484"/>
    </location>
</feature>
<feature type="repeat" description="WD" evidence="1">
    <location>
        <begin position="238"/>
        <end position="272"/>
    </location>
</feature>
<dbReference type="Pfam" id="PF00400">
    <property type="entry name" value="WD40"/>
    <property type="match status" value="3"/>
</dbReference>
<dbReference type="SUPFAM" id="SSF50978">
    <property type="entry name" value="WD40 repeat-like"/>
    <property type="match status" value="1"/>
</dbReference>
<dbReference type="EMBL" id="CAMPGE010005942">
    <property type="protein sequence ID" value="CAI2364788.1"/>
    <property type="molecule type" value="Genomic_DNA"/>
</dbReference>
<dbReference type="AlphaFoldDB" id="A0AAD1UA01"/>
<keyword evidence="4" id="KW-1185">Reference proteome</keyword>
<dbReference type="InterPro" id="IPR001680">
    <property type="entry name" value="WD40_rpt"/>
</dbReference>
<keyword evidence="1" id="KW-0853">WD repeat</keyword>
<dbReference type="GO" id="GO:0043161">
    <property type="term" value="P:proteasome-mediated ubiquitin-dependent protein catabolic process"/>
    <property type="evidence" value="ECO:0007669"/>
    <property type="project" value="TreeGrafter"/>
</dbReference>
<feature type="repeat" description="WD" evidence="1">
    <location>
        <begin position="285"/>
        <end position="326"/>
    </location>
</feature>
<dbReference type="Gene3D" id="2.130.10.10">
    <property type="entry name" value="YVTN repeat-like/Quinoprotein amine dehydrogenase"/>
    <property type="match status" value="1"/>
</dbReference>
<accession>A0AAD1UA01</accession>
<protein>
    <submittedName>
        <fullName evidence="3">Uncharacterized protein</fullName>
    </submittedName>
</protein>
<dbReference type="PANTHER" id="PTHR19847:SF7">
    <property type="entry name" value="DDB1- AND CUL4-ASSOCIATED FACTOR 11"/>
    <property type="match status" value="1"/>
</dbReference>
<dbReference type="PROSITE" id="PS50082">
    <property type="entry name" value="WD_REPEATS_2"/>
    <property type="match status" value="2"/>
</dbReference>
<sequence length="491" mass="56432">MQRLRDMLLFKKRKVEESSVTTGEILDSNNTFNALEFLNDLEEHKTSALASENGDSHQATNNLNISNFDKDGHGIVQDVDIISEHVPNKLSYKFIFDINSRVYGGRFTSNGKLYYCSSQDIIGIYDSYDPYNMKKIKSVNALDVNWTITSMDTTEDEEKLIYSSISPYLHIVDLQTLCKFHAKVDLSEDNDAPMNYFNYSGIFNCKFSGDGSEIVCVTNTARIIVYDLNKEERVCNILNTHRDDINTVCFANRNNSNILFTGSDDYVIKAWDRRIMDSNKPIGCFIGHREGVTSIDSRGDERYLASNGKDQQLKLWDIRKMNDISDLDNVRNLNVMEQFDYRWMDYTYKDLDKHEMDNSVMTFRGHTVLQTLIRCYFSPSENTGQRYLYSGSADGCVYVFDIMTGESKTYISSKSAECIRDVSWHPKVPVIAATSFGGNISVFTEDESKAHKKRDSRRRIREITGYYGTNREFSSEGDEDEEFCDVQSEPY</sequence>
<dbReference type="PROSITE" id="PS50294">
    <property type="entry name" value="WD_REPEATS_REGION"/>
    <property type="match status" value="2"/>
</dbReference>
<dbReference type="GO" id="GO:0080008">
    <property type="term" value="C:Cul4-RING E3 ubiquitin ligase complex"/>
    <property type="evidence" value="ECO:0007669"/>
    <property type="project" value="TreeGrafter"/>
</dbReference>
<proteinExistence type="predicted"/>